<proteinExistence type="predicted"/>
<feature type="compositionally biased region" description="Acidic residues" evidence="1">
    <location>
        <begin position="138"/>
        <end position="148"/>
    </location>
</feature>
<sequence>KEENKDTEDEDDDEEDWFTVKRTSDTLEQATIDLPEPVEKEKKISKAKLAKKLRKKNLLVNKRVEYDEEGNVIVNSDDEGQSSTYNIEEAKARLQNTDKTDKEAYRALIKQKHKDRRLKEKEARKAAREARRLKKQEEEEESNEDEEKNIENGKEMNVDDEEEESPTNGTTVEQEEERLERKRSLSPSPPAETKKKKKKQRSLTEFINDDSTKTINDTEQLALYLLSK</sequence>
<feature type="compositionally biased region" description="Basic and acidic residues" evidence="1">
    <location>
        <begin position="90"/>
        <end position="105"/>
    </location>
</feature>
<feature type="compositionally biased region" description="Basic and acidic residues" evidence="1">
    <location>
        <begin position="117"/>
        <end position="130"/>
    </location>
</feature>
<name>A0A8S2ZMF2_9BILA</name>
<feature type="region of interest" description="Disordered" evidence="1">
    <location>
        <begin position="90"/>
        <end position="204"/>
    </location>
</feature>
<dbReference type="EMBL" id="CAJOBI010108351">
    <property type="protein sequence ID" value="CAF4621324.1"/>
    <property type="molecule type" value="Genomic_DNA"/>
</dbReference>
<organism evidence="2 3">
    <name type="scientific">Rotaria magnacalcarata</name>
    <dbReference type="NCBI Taxonomy" id="392030"/>
    <lineage>
        <taxon>Eukaryota</taxon>
        <taxon>Metazoa</taxon>
        <taxon>Spiralia</taxon>
        <taxon>Gnathifera</taxon>
        <taxon>Rotifera</taxon>
        <taxon>Eurotatoria</taxon>
        <taxon>Bdelloidea</taxon>
        <taxon>Philodinida</taxon>
        <taxon>Philodinidae</taxon>
        <taxon>Rotaria</taxon>
    </lineage>
</organism>
<dbReference type="AlphaFoldDB" id="A0A8S2ZMF2"/>
<reference evidence="2" key="1">
    <citation type="submission" date="2021-02" db="EMBL/GenBank/DDBJ databases">
        <authorList>
            <person name="Nowell W R."/>
        </authorList>
    </citation>
    <scope>NUCLEOTIDE SEQUENCE</scope>
</reference>
<evidence type="ECO:0000256" key="1">
    <source>
        <dbReference type="SAM" id="MobiDB-lite"/>
    </source>
</evidence>
<feature type="non-terminal residue" evidence="2">
    <location>
        <position position="1"/>
    </location>
</feature>
<dbReference type="Proteomes" id="UP000676336">
    <property type="component" value="Unassembled WGS sequence"/>
</dbReference>
<gene>
    <name evidence="2" type="ORF">SMN809_LOCUS39910</name>
</gene>
<evidence type="ECO:0000313" key="3">
    <source>
        <dbReference type="Proteomes" id="UP000676336"/>
    </source>
</evidence>
<comment type="caution">
    <text evidence="2">The sequence shown here is derived from an EMBL/GenBank/DDBJ whole genome shotgun (WGS) entry which is preliminary data.</text>
</comment>
<evidence type="ECO:0000313" key="2">
    <source>
        <dbReference type="EMBL" id="CAF4621324.1"/>
    </source>
</evidence>
<protein>
    <submittedName>
        <fullName evidence="2">Uncharacterized protein</fullName>
    </submittedName>
</protein>
<accession>A0A8S2ZMF2</accession>